<dbReference type="EMBL" id="JABBVZ010000249">
    <property type="protein sequence ID" value="NMP25128.1"/>
    <property type="molecule type" value="Genomic_DNA"/>
</dbReference>
<dbReference type="AlphaFoldDB" id="A0A7Y0Q4A7"/>
<protein>
    <submittedName>
        <fullName evidence="1">Uncharacterized protein</fullName>
    </submittedName>
</protein>
<comment type="caution">
    <text evidence="1">The sequence shown here is derived from an EMBL/GenBank/DDBJ whole genome shotgun (WGS) entry which is preliminary data.</text>
</comment>
<accession>A0A7Y0Q4A7</accession>
<reference evidence="1 2" key="1">
    <citation type="submission" date="2020-04" db="EMBL/GenBank/DDBJ databases">
        <authorList>
            <person name="Zhang R."/>
            <person name="Schippers A."/>
        </authorList>
    </citation>
    <scope>NUCLEOTIDE SEQUENCE [LARGE SCALE GENOMIC DNA]</scope>
    <source>
        <strain evidence="1 2">DSM 109850</strain>
    </source>
</reference>
<gene>
    <name evidence="1" type="ORF">HIJ39_22795</name>
</gene>
<proteinExistence type="predicted"/>
<keyword evidence="2" id="KW-1185">Reference proteome</keyword>
<dbReference type="Proteomes" id="UP000533476">
    <property type="component" value="Unassembled WGS sequence"/>
</dbReference>
<evidence type="ECO:0000313" key="2">
    <source>
        <dbReference type="Proteomes" id="UP000533476"/>
    </source>
</evidence>
<name>A0A7Y0Q4A7_9FIRM</name>
<organism evidence="1 2">
    <name type="scientific">Sulfobacillus harzensis</name>
    <dbReference type="NCBI Taxonomy" id="2729629"/>
    <lineage>
        <taxon>Bacteria</taxon>
        <taxon>Bacillati</taxon>
        <taxon>Bacillota</taxon>
        <taxon>Clostridia</taxon>
        <taxon>Eubacteriales</taxon>
        <taxon>Clostridiales Family XVII. Incertae Sedis</taxon>
        <taxon>Sulfobacillus</taxon>
    </lineage>
</organism>
<sequence>MAKLSISIWPYTDGLAGLQPGANFRGFHLATEVLGQSAELFLRGGIRFRSYDFLPSGKRGERRHPQIHADHRLVFAANNRRIRDLDGDTQEPAISGPGDRALHDFPDEPQGFVHSHPPQLRDMHLAAFDGELIIRKRKAIVVALLLERGIRGGPGEEILAICKRWLT</sequence>
<evidence type="ECO:0000313" key="1">
    <source>
        <dbReference type="EMBL" id="NMP25128.1"/>
    </source>
</evidence>